<gene>
    <name evidence="1" type="ORF">VCS650_LOCUS44098</name>
</gene>
<feature type="non-terminal residue" evidence="1">
    <location>
        <position position="10"/>
    </location>
</feature>
<reference evidence="1" key="1">
    <citation type="submission" date="2021-02" db="EMBL/GenBank/DDBJ databases">
        <authorList>
            <person name="Nowell W R."/>
        </authorList>
    </citation>
    <scope>NUCLEOTIDE SEQUENCE</scope>
</reference>
<protein>
    <submittedName>
        <fullName evidence="1">Uncharacterized protein</fullName>
    </submittedName>
</protein>
<evidence type="ECO:0000313" key="2">
    <source>
        <dbReference type="Proteomes" id="UP000663891"/>
    </source>
</evidence>
<organism evidence="1 2">
    <name type="scientific">Adineta steineri</name>
    <dbReference type="NCBI Taxonomy" id="433720"/>
    <lineage>
        <taxon>Eukaryota</taxon>
        <taxon>Metazoa</taxon>
        <taxon>Spiralia</taxon>
        <taxon>Gnathifera</taxon>
        <taxon>Rotifera</taxon>
        <taxon>Eurotatoria</taxon>
        <taxon>Bdelloidea</taxon>
        <taxon>Adinetida</taxon>
        <taxon>Adinetidae</taxon>
        <taxon>Adineta</taxon>
    </lineage>
</organism>
<name>A0A815WGL4_9BILA</name>
<evidence type="ECO:0000313" key="1">
    <source>
        <dbReference type="EMBL" id="CAF1544546.1"/>
    </source>
</evidence>
<comment type="caution">
    <text evidence="1">The sequence shown here is derived from an EMBL/GenBank/DDBJ whole genome shotgun (WGS) entry which is preliminary data.</text>
</comment>
<sequence length="10" mass="1115">MSTPTPLQLQ</sequence>
<dbReference type="EMBL" id="CAJNON010008454">
    <property type="protein sequence ID" value="CAF1544546.1"/>
    <property type="molecule type" value="Genomic_DNA"/>
</dbReference>
<accession>A0A815WGL4</accession>
<proteinExistence type="predicted"/>
<dbReference type="Proteomes" id="UP000663891">
    <property type="component" value="Unassembled WGS sequence"/>
</dbReference>